<dbReference type="PIRSF" id="PIRSF001589">
    <property type="entry name" value="Asn_synthetase_glu-h"/>
    <property type="match status" value="1"/>
</dbReference>
<feature type="binding site" evidence="10">
    <location>
        <begin position="363"/>
        <end position="364"/>
    </location>
    <ligand>
        <name>ATP</name>
        <dbReference type="ChEBI" id="CHEBI:30616"/>
    </ligand>
</feature>
<evidence type="ECO:0000256" key="5">
    <source>
        <dbReference type="ARBA" id="ARBA00022840"/>
    </source>
</evidence>
<evidence type="ECO:0000256" key="6">
    <source>
        <dbReference type="ARBA" id="ARBA00022888"/>
    </source>
</evidence>
<evidence type="ECO:0000256" key="1">
    <source>
        <dbReference type="ARBA" id="ARBA00005187"/>
    </source>
</evidence>
<dbReference type="Pfam" id="PF00733">
    <property type="entry name" value="Asn_synthase"/>
    <property type="match status" value="1"/>
</dbReference>
<dbReference type="InterPro" id="IPR014729">
    <property type="entry name" value="Rossmann-like_a/b/a_fold"/>
</dbReference>
<accession>A0A4R2L4Q6</accession>
<dbReference type="InterPro" id="IPR017932">
    <property type="entry name" value="GATase_2_dom"/>
</dbReference>
<dbReference type="Proteomes" id="UP000294919">
    <property type="component" value="Unassembled WGS sequence"/>
</dbReference>
<dbReference type="EC" id="6.3.5.4" evidence="3"/>
<reference evidence="13 14" key="1">
    <citation type="submission" date="2019-03" db="EMBL/GenBank/DDBJ databases">
        <title>Genomic Encyclopedia of Type Strains, Phase IV (KMG-IV): sequencing the most valuable type-strain genomes for metagenomic binning, comparative biology and taxonomic classification.</title>
        <authorList>
            <person name="Goeker M."/>
        </authorList>
    </citation>
    <scope>NUCLEOTIDE SEQUENCE [LARGE SCALE GENOMIC DNA]</scope>
    <source>
        <strain evidence="13 14">DSM 102940</strain>
    </source>
</reference>
<feature type="active site" description="For GATase activity" evidence="9">
    <location>
        <position position="2"/>
    </location>
</feature>
<dbReference type="SUPFAM" id="SSF56235">
    <property type="entry name" value="N-terminal nucleophile aminohydrolases (Ntn hydrolases)"/>
    <property type="match status" value="1"/>
</dbReference>
<evidence type="ECO:0000313" key="13">
    <source>
        <dbReference type="EMBL" id="TCO78826.1"/>
    </source>
</evidence>
<comment type="caution">
    <text evidence="13">The sequence shown here is derived from an EMBL/GenBank/DDBJ whole genome shotgun (WGS) entry which is preliminary data.</text>
</comment>
<keyword evidence="9" id="KW-0028">Amino-acid biosynthesis</keyword>
<dbReference type="GO" id="GO:0004066">
    <property type="term" value="F:asparagine synthase (glutamine-hydrolyzing) activity"/>
    <property type="evidence" value="ECO:0007669"/>
    <property type="project" value="UniProtKB-EC"/>
</dbReference>
<keyword evidence="14" id="KW-1185">Reference proteome</keyword>
<dbReference type="Gene3D" id="3.40.50.620">
    <property type="entry name" value="HUPs"/>
    <property type="match status" value="1"/>
</dbReference>
<evidence type="ECO:0000256" key="11">
    <source>
        <dbReference type="PIRSR" id="PIRSR001589-3"/>
    </source>
</evidence>
<feature type="site" description="Important for beta-aspartyl-AMP intermediate formation" evidence="11">
    <location>
        <position position="365"/>
    </location>
</feature>
<dbReference type="AlphaFoldDB" id="A0A4R2L4Q6"/>
<dbReference type="CDD" id="cd01991">
    <property type="entry name" value="Asn_synthase_B_C"/>
    <property type="match status" value="1"/>
</dbReference>
<evidence type="ECO:0000256" key="4">
    <source>
        <dbReference type="ARBA" id="ARBA00022741"/>
    </source>
</evidence>
<feature type="domain" description="Glutamine amidotransferase type-2" evidence="12">
    <location>
        <begin position="2"/>
        <end position="210"/>
    </location>
</feature>
<dbReference type="NCBIfam" id="TIGR01536">
    <property type="entry name" value="asn_synth_AEB"/>
    <property type="match status" value="1"/>
</dbReference>
<dbReference type="SUPFAM" id="SSF52402">
    <property type="entry name" value="Adenine nucleotide alpha hydrolases-like"/>
    <property type="match status" value="1"/>
</dbReference>
<comment type="catalytic activity">
    <reaction evidence="8">
        <text>L-aspartate + L-glutamine + ATP + H2O = L-asparagine + L-glutamate + AMP + diphosphate + H(+)</text>
        <dbReference type="Rhea" id="RHEA:12228"/>
        <dbReference type="ChEBI" id="CHEBI:15377"/>
        <dbReference type="ChEBI" id="CHEBI:15378"/>
        <dbReference type="ChEBI" id="CHEBI:29985"/>
        <dbReference type="ChEBI" id="CHEBI:29991"/>
        <dbReference type="ChEBI" id="CHEBI:30616"/>
        <dbReference type="ChEBI" id="CHEBI:33019"/>
        <dbReference type="ChEBI" id="CHEBI:58048"/>
        <dbReference type="ChEBI" id="CHEBI:58359"/>
        <dbReference type="ChEBI" id="CHEBI:456215"/>
        <dbReference type="EC" id="6.3.5.4"/>
    </reaction>
</comment>
<dbReference type="PANTHER" id="PTHR43284">
    <property type="entry name" value="ASPARAGINE SYNTHETASE (GLUTAMINE-HYDROLYZING)"/>
    <property type="match status" value="1"/>
</dbReference>
<evidence type="ECO:0000256" key="7">
    <source>
        <dbReference type="ARBA" id="ARBA00022962"/>
    </source>
</evidence>
<dbReference type="PROSITE" id="PS51278">
    <property type="entry name" value="GATASE_TYPE_2"/>
    <property type="match status" value="1"/>
</dbReference>
<organism evidence="13 14">
    <name type="scientific">Marinisporobacter balticus</name>
    <dbReference type="NCBI Taxonomy" id="2018667"/>
    <lineage>
        <taxon>Bacteria</taxon>
        <taxon>Bacillati</taxon>
        <taxon>Bacillota</taxon>
        <taxon>Clostridia</taxon>
        <taxon>Peptostreptococcales</taxon>
        <taxon>Thermotaleaceae</taxon>
        <taxon>Marinisporobacter</taxon>
    </lineage>
</organism>
<dbReference type="RefSeq" id="WP_132243430.1">
    <property type="nucleotide sequence ID" value="NZ_SLWV01000004.1"/>
</dbReference>
<proteinExistence type="inferred from homology"/>
<protein>
    <recommendedName>
        <fullName evidence="3">asparagine synthase (glutamine-hydrolyzing)</fullName>
        <ecNumber evidence="3">6.3.5.4</ecNumber>
    </recommendedName>
</protein>
<evidence type="ECO:0000313" key="14">
    <source>
        <dbReference type="Proteomes" id="UP000294919"/>
    </source>
</evidence>
<dbReference type="OrthoDB" id="9763290at2"/>
<keyword evidence="6 9" id="KW-0061">Asparagine biosynthesis</keyword>
<dbReference type="EMBL" id="SLWV01000004">
    <property type="protein sequence ID" value="TCO78826.1"/>
    <property type="molecule type" value="Genomic_DNA"/>
</dbReference>
<dbReference type="InterPro" id="IPR006426">
    <property type="entry name" value="Asn_synth_AEB"/>
</dbReference>
<dbReference type="Gene3D" id="3.60.20.10">
    <property type="entry name" value="Glutamine Phosphoribosylpyrophosphate, subunit 1, domain 1"/>
    <property type="match status" value="1"/>
</dbReference>
<keyword evidence="4 10" id="KW-0547">Nucleotide-binding</keyword>
<evidence type="ECO:0000256" key="3">
    <source>
        <dbReference type="ARBA" id="ARBA00012737"/>
    </source>
</evidence>
<gene>
    <name evidence="13" type="ORF">EV214_104213</name>
</gene>
<dbReference type="GO" id="GO:0005829">
    <property type="term" value="C:cytosol"/>
    <property type="evidence" value="ECO:0007669"/>
    <property type="project" value="TreeGrafter"/>
</dbReference>
<dbReference type="CDD" id="cd00712">
    <property type="entry name" value="AsnB"/>
    <property type="match status" value="1"/>
</dbReference>
<dbReference type="PANTHER" id="PTHR43284:SF1">
    <property type="entry name" value="ASPARAGINE SYNTHETASE"/>
    <property type="match status" value="1"/>
</dbReference>
<evidence type="ECO:0000256" key="8">
    <source>
        <dbReference type="ARBA" id="ARBA00048741"/>
    </source>
</evidence>
<comment type="pathway">
    <text evidence="1">Amino-acid biosynthesis; L-asparagine biosynthesis; L-asparagine from L-aspartate (L-Gln route): step 1/1.</text>
</comment>
<feature type="binding site" evidence="10">
    <location>
        <position position="290"/>
    </location>
    <ligand>
        <name>ATP</name>
        <dbReference type="ChEBI" id="CHEBI:30616"/>
    </ligand>
</feature>
<dbReference type="GO" id="GO:0005524">
    <property type="term" value="F:ATP binding"/>
    <property type="evidence" value="ECO:0007669"/>
    <property type="project" value="UniProtKB-KW"/>
</dbReference>
<dbReference type="InterPro" id="IPR051786">
    <property type="entry name" value="ASN_synthetase/amidase"/>
</dbReference>
<evidence type="ECO:0000256" key="9">
    <source>
        <dbReference type="PIRSR" id="PIRSR001589-1"/>
    </source>
</evidence>
<name>A0A4R2L4Q6_9FIRM</name>
<dbReference type="Pfam" id="PF13537">
    <property type="entry name" value="GATase_7"/>
    <property type="match status" value="1"/>
</dbReference>
<dbReference type="GO" id="GO:0006529">
    <property type="term" value="P:asparagine biosynthetic process"/>
    <property type="evidence" value="ECO:0007669"/>
    <property type="project" value="UniProtKB-KW"/>
</dbReference>
<dbReference type="InterPro" id="IPR001962">
    <property type="entry name" value="Asn_synthase"/>
</dbReference>
<keyword evidence="7 9" id="KW-0315">Glutamine amidotransferase</keyword>
<feature type="binding site" evidence="10">
    <location>
        <position position="97"/>
    </location>
    <ligand>
        <name>L-glutamine</name>
        <dbReference type="ChEBI" id="CHEBI:58359"/>
    </ligand>
</feature>
<evidence type="ECO:0000256" key="10">
    <source>
        <dbReference type="PIRSR" id="PIRSR001589-2"/>
    </source>
</evidence>
<evidence type="ECO:0000256" key="2">
    <source>
        <dbReference type="ARBA" id="ARBA00005752"/>
    </source>
</evidence>
<evidence type="ECO:0000259" key="12">
    <source>
        <dbReference type="PROSITE" id="PS51278"/>
    </source>
</evidence>
<sequence>MCGICGFINNGYNKRDLYEMNQSICHRGPDDEGYYLDERIGLAQKRLSILDLSSLGRQPMSDETGTITISFNGEIYNYKQIKAELVEKGYSFKTDTDTEVIVYAYKQWGIKCINKFNGMFAIAIWEQKKNKLTLVRDRIGIKPLYYYHNGKDFAFGSELKPIIKHPKFLKNINNQAINLYLTFGYIPAPYTIYENTFKLEPGKYLIFQNNKIEISTYWDIIDIKRKCANKEVLAEKEYLEQLEELLKSSIKSRLVSDVPIGAFLSGGIDSSLVVSLMQDMSKDKVKTFSIGFNNDKFNEANYAKEIAAYLGTDHTELYITNDDLFSMVEDLVYYYDEPFYDSSSIPTMLVSKLAKEKVTVALSGDGGDELFCGYNTYDHIKTLSKFHNLPHSIRKGIGYVGGLYNKRLSQVLDYSGEISEMVLNLKSMFSKKEIRSILLNSDDLDKSINYFRPYDELKKHTILDKEMISDIKSYMVDDILTKVDRASMKYALEARVPLLDHKIVEFSLKVPLEFKMREREKKYLLKQVLYKYLPKQFTNRPKKGFSVPIDEWVNGSLKNEIEYYFSKQFVNNQNIFHYSNLNEMRMNGKLNTKQIWCIFIFQKWYKKYFVEDIT</sequence>
<dbReference type="InterPro" id="IPR029055">
    <property type="entry name" value="Ntn_hydrolases_N"/>
</dbReference>
<comment type="similarity">
    <text evidence="2">Belongs to the asparagine synthetase family.</text>
</comment>
<keyword evidence="5 10" id="KW-0067">ATP-binding</keyword>
<dbReference type="InterPro" id="IPR033738">
    <property type="entry name" value="AsnB_N"/>
</dbReference>